<dbReference type="Pfam" id="PF14432">
    <property type="entry name" value="DYW_deaminase"/>
    <property type="match status" value="1"/>
</dbReference>
<dbReference type="EMBL" id="BQKI01000005">
    <property type="protein sequence ID" value="GJM94883.1"/>
    <property type="molecule type" value="Genomic_DNA"/>
</dbReference>
<keyword evidence="2" id="KW-0809">Transit peptide</keyword>
<dbReference type="Proteomes" id="UP001054889">
    <property type="component" value="Unassembled WGS sequence"/>
</dbReference>
<dbReference type="PANTHER" id="PTHR47926">
    <property type="entry name" value="PENTATRICOPEPTIDE REPEAT-CONTAINING PROTEIN"/>
    <property type="match status" value="1"/>
</dbReference>
<keyword evidence="7" id="KW-1185">Reference proteome</keyword>
<protein>
    <recommendedName>
        <fullName evidence="5">DYW domain-containing protein</fullName>
    </recommendedName>
</protein>
<comment type="caution">
    <text evidence="6">The sequence shown here is derived from an EMBL/GenBank/DDBJ whole genome shotgun (WGS) entry which is preliminary data.</text>
</comment>
<dbReference type="GO" id="GO:0008270">
    <property type="term" value="F:zinc ion binding"/>
    <property type="evidence" value="ECO:0007669"/>
    <property type="project" value="InterPro"/>
</dbReference>
<evidence type="ECO:0000313" key="6">
    <source>
        <dbReference type="EMBL" id="GJM94883.1"/>
    </source>
</evidence>
<evidence type="ECO:0000259" key="5">
    <source>
        <dbReference type="Pfam" id="PF14432"/>
    </source>
</evidence>
<dbReference type="FunFam" id="1.25.40.10:FF:000366">
    <property type="entry name" value="Pentatricopeptide (PPR) repeat-containing protein"/>
    <property type="match status" value="1"/>
</dbReference>
<evidence type="ECO:0000256" key="1">
    <source>
        <dbReference type="ARBA" id="ARBA00022737"/>
    </source>
</evidence>
<dbReference type="PANTHER" id="PTHR47926:SF522">
    <property type="entry name" value="TETRATRICOPEPTIDE REPEAT-LIKE SUPERFAMILY PROTEIN"/>
    <property type="match status" value="1"/>
</dbReference>
<dbReference type="InterPro" id="IPR002885">
    <property type="entry name" value="PPR_rpt"/>
</dbReference>
<dbReference type="Pfam" id="PF20430">
    <property type="entry name" value="Eplus_motif"/>
    <property type="match status" value="1"/>
</dbReference>
<keyword evidence="1" id="KW-0677">Repeat</keyword>
<feature type="domain" description="DYW" evidence="5">
    <location>
        <begin position="737"/>
        <end position="830"/>
    </location>
</feature>
<dbReference type="FunFam" id="1.25.40.10:FF:000986">
    <property type="entry name" value="Os07g0203900 protein"/>
    <property type="match status" value="1"/>
</dbReference>
<dbReference type="Pfam" id="PF13041">
    <property type="entry name" value="PPR_2"/>
    <property type="match status" value="3"/>
</dbReference>
<dbReference type="InterPro" id="IPR046960">
    <property type="entry name" value="PPR_At4g14850-like_plant"/>
</dbReference>
<evidence type="ECO:0000313" key="7">
    <source>
        <dbReference type="Proteomes" id="UP001054889"/>
    </source>
</evidence>
<evidence type="ECO:0000256" key="3">
    <source>
        <dbReference type="PROSITE-ProRule" id="PRU00708"/>
    </source>
</evidence>
<dbReference type="InterPro" id="IPR046849">
    <property type="entry name" value="E2_motif"/>
</dbReference>
<feature type="repeat" description="PPR" evidence="3">
    <location>
        <begin position="522"/>
        <end position="556"/>
    </location>
</feature>
<dbReference type="FunFam" id="1.25.40.10:FF:000798">
    <property type="entry name" value="Pentatricopeptide repeat-containing protein At3g49170, chloroplastic"/>
    <property type="match status" value="1"/>
</dbReference>
<dbReference type="GO" id="GO:0009451">
    <property type="term" value="P:RNA modification"/>
    <property type="evidence" value="ECO:0007669"/>
    <property type="project" value="InterPro"/>
</dbReference>
<dbReference type="Pfam" id="PF01535">
    <property type="entry name" value="PPR"/>
    <property type="match status" value="4"/>
</dbReference>
<evidence type="ECO:0000256" key="2">
    <source>
        <dbReference type="ARBA" id="ARBA00022946"/>
    </source>
</evidence>
<proteinExistence type="predicted"/>
<feature type="repeat" description="PPR" evidence="3">
    <location>
        <begin position="324"/>
        <end position="359"/>
    </location>
</feature>
<dbReference type="InterPro" id="IPR011990">
    <property type="entry name" value="TPR-like_helical_dom_sf"/>
</dbReference>
<feature type="repeat" description="PPR" evidence="3">
    <location>
        <begin position="117"/>
        <end position="151"/>
    </location>
</feature>
<reference evidence="6" key="1">
    <citation type="journal article" date="2018" name="DNA Res.">
        <title>Multiple hybrid de novo genome assembly of finger millet, an orphan allotetraploid crop.</title>
        <authorList>
            <person name="Hatakeyama M."/>
            <person name="Aluri S."/>
            <person name="Balachadran M.T."/>
            <person name="Sivarajan S.R."/>
            <person name="Patrignani A."/>
            <person name="Gruter S."/>
            <person name="Poveda L."/>
            <person name="Shimizu-Inatsugi R."/>
            <person name="Baeten J."/>
            <person name="Francoijs K.J."/>
            <person name="Nataraja K.N."/>
            <person name="Reddy Y.A.N."/>
            <person name="Phadnis S."/>
            <person name="Ravikumar R.L."/>
            <person name="Schlapbach R."/>
            <person name="Sreeman S.M."/>
            <person name="Shimizu K.K."/>
        </authorList>
    </citation>
    <scope>NUCLEOTIDE SEQUENCE</scope>
</reference>
<feature type="region of interest" description="Disordered" evidence="4">
    <location>
        <begin position="12"/>
        <end position="42"/>
    </location>
</feature>
<gene>
    <name evidence="6" type="primary">ga11566</name>
    <name evidence="6" type="ORF">PR202_ga11566</name>
</gene>
<dbReference type="InterPro" id="IPR046848">
    <property type="entry name" value="E_motif"/>
</dbReference>
<dbReference type="Gene3D" id="1.25.40.10">
    <property type="entry name" value="Tetratricopeptide repeat domain"/>
    <property type="match status" value="5"/>
</dbReference>
<name>A0AAV5C9K0_ELECO</name>
<dbReference type="FunFam" id="1.25.40.10:FF:000721">
    <property type="entry name" value="Empty pericarp7"/>
    <property type="match status" value="1"/>
</dbReference>
<dbReference type="FunFam" id="1.25.40.10:FF:000812">
    <property type="entry name" value="Putative pentatricopeptide repeat family protein"/>
    <property type="match status" value="1"/>
</dbReference>
<dbReference type="NCBIfam" id="TIGR00756">
    <property type="entry name" value="PPR"/>
    <property type="match status" value="2"/>
</dbReference>
<dbReference type="GO" id="GO:0003723">
    <property type="term" value="F:RNA binding"/>
    <property type="evidence" value="ECO:0007669"/>
    <property type="project" value="InterPro"/>
</dbReference>
<sequence>MATVRCTHPAYLTPSPPCPSPARSPAATSTRNSKPLATTPAEQLALQPSEAAVLLTAAARSRDLRLGRALHARLLRIGNLLDADAVVANSLLTLYSKCGAVAAARSVFDGMPSGLRDLVSWTAMASCMARNGSELEALRLFGETLQVGLLPNAFTLCTAAQACFVSELFQLAGDAVLAFVFKMGLWGTDVSVGCSLIDMFAKNGDLVAARIVFDGLVERTVVVWTLLITRYAQGGYTDDAVGLFVDMLQNGFRPDQYTMSSILSACTELGSIRLGQQLHSLALRFGVVSDSCVSCGLVDMYVKSQTEQSMNNARIIFDSMPKRNVMVWTALLSGYVQCRVQENKVMALFSEMLNEGTRPNHITYSSLLKACSNLSDQDSGRQIHSHCIKSNLAHVNIVGNALVSMYAESGCMEEARRAFDQLYEKNMFSFTFDFERDGSTSISQDYNIESVDVGISTFTFASLISAAASVGLLTRGQQLHAISLKTGFGSDRGIGNSLVSMYSRCGYQEDAFRAFEEVNDRNVISWTSMISGLAKHGYAERALEMFHDMISAGVKPNDVTYIAVLSACGHAGLVKEGKEHFRLMQKDHGLIPRMEHYACVVDLLGRSGLVEEALDFINNMPCKPDALVWKTLLGTCKIHDNMGIGEIAAHNVMELEPQDPAPYVLLSNLYADAGLWDQVARIRSLMREKNLSKEAGLSWMHVENTIHSFRAGDTSHPKAEEIYLKLDTLVKEIKGIGYVPDTTIVLHDMPEELKEQCLLQHSEKIAVAFGLISCTSATKPIRIFKNLRVCADCHSALKYVTKATGREIILRDSNRFHRMKDGKCSCGEYW</sequence>
<organism evidence="6 7">
    <name type="scientific">Eleusine coracana subsp. coracana</name>
    <dbReference type="NCBI Taxonomy" id="191504"/>
    <lineage>
        <taxon>Eukaryota</taxon>
        <taxon>Viridiplantae</taxon>
        <taxon>Streptophyta</taxon>
        <taxon>Embryophyta</taxon>
        <taxon>Tracheophyta</taxon>
        <taxon>Spermatophyta</taxon>
        <taxon>Magnoliopsida</taxon>
        <taxon>Liliopsida</taxon>
        <taxon>Poales</taxon>
        <taxon>Poaceae</taxon>
        <taxon>PACMAD clade</taxon>
        <taxon>Chloridoideae</taxon>
        <taxon>Cynodonteae</taxon>
        <taxon>Eleusininae</taxon>
        <taxon>Eleusine</taxon>
    </lineage>
</organism>
<accession>A0AAV5C9K0</accession>
<dbReference type="Pfam" id="PF20431">
    <property type="entry name" value="E_motif"/>
    <property type="match status" value="1"/>
</dbReference>
<dbReference type="AlphaFoldDB" id="A0AAV5C9K0"/>
<dbReference type="InterPro" id="IPR032867">
    <property type="entry name" value="DYW_dom"/>
</dbReference>
<feature type="repeat" description="PPR" evidence="3">
    <location>
        <begin position="220"/>
        <end position="254"/>
    </location>
</feature>
<evidence type="ECO:0000256" key="4">
    <source>
        <dbReference type="SAM" id="MobiDB-lite"/>
    </source>
</evidence>
<reference evidence="6" key="2">
    <citation type="submission" date="2021-12" db="EMBL/GenBank/DDBJ databases">
        <title>Resequencing data analysis of finger millet.</title>
        <authorList>
            <person name="Hatakeyama M."/>
            <person name="Aluri S."/>
            <person name="Balachadran M.T."/>
            <person name="Sivarajan S.R."/>
            <person name="Poveda L."/>
            <person name="Shimizu-Inatsugi R."/>
            <person name="Schlapbach R."/>
            <person name="Sreeman S.M."/>
            <person name="Shimizu K.K."/>
        </authorList>
    </citation>
    <scope>NUCLEOTIDE SEQUENCE</scope>
</reference>
<dbReference type="PROSITE" id="PS51375">
    <property type="entry name" value="PPR"/>
    <property type="match status" value="4"/>
</dbReference>